<organism evidence="2 3">
    <name type="scientific">Natronobacterium texcoconense</name>
    <dbReference type="NCBI Taxonomy" id="1095778"/>
    <lineage>
        <taxon>Archaea</taxon>
        <taxon>Methanobacteriati</taxon>
        <taxon>Methanobacteriota</taxon>
        <taxon>Stenosarchaea group</taxon>
        <taxon>Halobacteria</taxon>
        <taxon>Halobacteriales</taxon>
        <taxon>Natrialbaceae</taxon>
        <taxon>Natronobacterium</taxon>
    </lineage>
</organism>
<feature type="region of interest" description="Disordered" evidence="1">
    <location>
        <begin position="242"/>
        <end position="329"/>
    </location>
</feature>
<evidence type="ECO:0000256" key="1">
    <source>
        <dbReference type="SAM" id="MobiDB-lite"/>
    </source>
</evidence>
<dbReference type="EMBL" id="FNLC01000003">
    <property type="protein sequence ID" value="SDR31649.1"/>
    <property type="molecule type" value="Genomic_DNA"/>
</dbReference>
<dbReference type="OrthoDB" id="164068at2157"/>
<evidence type="ECO:0000313" key="3">
    <source>
        <dbReference type="Proteomes" id="UP000198848"/>
    </source>
</evidence>
<dbReference type="RefSeq" id="WP_090383952.1">
    <property type="nucleotide sequence ID" value="NZ_FNLC01000003.1"/>
</dbReference>
<name>A0A1H1I228_NATTX</name>
<feature type="region of interest" description="Disordered" evidence="1">
    <location>
        <begin position="194"/>
        <end position="216"/>
    </location>
</feature>
<reference evidence="3" key="1">
    <citation type="submission" date="2016-10" db="EMBL/GenBank/DDBJ databases">
        <authorList>
            <person name="Varghese N."/>
            <person name="Submissions S."/>
        </authorList>
    </citation>
    <scope>NUCLEOTIDE SEQUENCE [LARGE SCALE GENOMIC DNA]</scope>
    <source>
        <strain evidence="3">DSM 24767</strain>
    </source>
</reference>
<feature type="compositionally biased region" description="Gly residues" evidence="1">
    <location>
        <begin position="299"/>
        <end position="323"/>
    </location>
</feature>
<keyword evidence="3" id="KW-1185">Reference proteome</keyword>
<sequence length="329" mass="33166">MNRLRLFVSTLAVVVVLAMLAPGAVAAEPDDDDLELVVSDDGLVSVTANETAVENATVEVELTDDNASYAGTGTYPTDADGEVDLPEPEEPVEIEVTASTTADSVSTTTTLAADDGVEDLSLDVTQNGDVLVEVTDGNESLEGVTVDVALADGEDSENVSYAGTGSYTTDDNGTVSLAGPDETVDVTFTATVDDESAETTETLQGVGEEEEPENFGQLLQDFKENELTDNETQGLQIASFVVENNPGNAPDHAGPPSHAGPPGSDDGNESTQGPPEHAGPPGDDDDENGQGPPDHAGPGNDGGNGNSGGSSSGNSGGGNGGGPPDHAGP</sequence>
<gene>
    <name evidence="2" type="ORF">SAMN04489842_3242</name>
</gene>
<dbReference type="STRING" id="1095778.SAMN04489842_3242"/>
<dbReference type="Proteomes" id="UP000198848">
    <property type="component" value="Unassembled WGS sequence"/>
</dbReference>
<proteinExistence type="predicted"/>
<evidence type="ECO:0000313" key="2">
    <source>
        <dbReference type="EMBL" id="SDR31649.1"/>
    </source>
</evidence>
<protein>
    <submittedName>
        <fullName evidence="2">Uncharacterized protein</fullName>
    </submittedName>
</protein>
<feature type="compositionally biased region" description="Low complexity" evidence="1">
    <location>
        <begin position="249"/>
        <end position="265"/>
    </location>
</feature>
<dbReference type="AlphaFoldDB" id="A0A1H1I228"/>
<accession>A0A1H1I228</accession>